<keyword evidence="12 17" id="KW-0456">Lyase</keyword>
<dbReference type="EC" id="5.1.99.6" evidence="19"/>
<keyword evidence="7 17" id="KW-0067">ATP-binding</keyword>
<comment type="similarity">
    <text evidence="3 19">In the N-terminal section; belongs to the NnrE/AIBP family.</text>
</comment>
<sequence>MPVPVVSVAQMRQWEQASWSAGRTEAAVIARVGACLAAWLRRHVPHNDRILILAGKGHNGDDARAALPHLQGRAVDLVEVRDPETALPDLERALARGPDWILDGLFGIGLNRPLAEPWCRLIERINQARSRIVSVDVPSGLDADTGRPWGATLRATCTLTLAAPKQGLLHPAAHTFTGRLEVIPDIGLVPCPIQSELCWTLPEDFLDWPPPRPVAAHKGTFGHLAIVAGSTGYHGAAVLAARAAQRARPGLITLITPASVYAVVASQLQAVMVHPWSAAHPLPGRYTALLFGPGLAAADLPAEIPATLARLWQEANVPIVVDASALDHVPRGPIPRDALRVLTPHPGEAARLLGTTTNEVQSNRVAAVRALSGQFGGAWIVLKGYQTLIGRQHGPIFVNPSGNPDLAQGGSGDVLAGYLAGLCAQPPLQGDPERLIRYAVWQHGAAADALSRRHPAWVVEDLVRTLGRVAPHRVASTARPATPTTPP</sequence>
<dbReference type="PANTHER" id="PTHR12592:SF0">
    <property type="entry name" value="ATP-DEPENDENT (S)-NAD(P)H-HYDRATE DEHYDRATASE"/>
    <property type="match status" value="1"/>
</dbReference>
<dbReference type="EC" id="4.2.1.136" evidence="19"/>
<feature type="binding site" evidence="18">
    <location>
        <position position="103"/>
    </location>
    <ligand>
        <name>K(+)</name>
        <dbReference type="ChEBI" id="CHEBI:29103"/>
    </ligand>
</feature>
<dbReference type="InterPro" id="IPR030677">
    <property type="entry name" value="Nnr"/>
</dbReference>
<comment type="catalytic activity">
    <reaction evidence="2 18 19">
        <text>(6R)-NADPHX = (6S)-NADPHX</text>
        <dbReference type="Rhea" id="RHEA:32227"/>
        <dbReference type="ChEBI" id="CHEBI:64076"/>
        <dbReference type="ChEBI" id="CHEBI:64077"/>
        <dbReference type="EC" id="5.1.99.6"/>
    </reaction>
</comment>
<evidence type="ECO:0000256" key="19">
    <source>
        <dbReference type="PIRNR" id="PIRNR017184"/>
    </source>
</evidence>
<dbReference type="Pfam" id="PF01256">
    <property type="entry name" value="Carb_kinase"/>
    <property type="match status" value="1"/>
</dbReference>
<keyword evidence="9 18" id="KW-0630">Potassium</keyword>
<evidence type="ECO:0000256" key="9">
    <source>
        <dbReference type="ARBA" id="ARBA00022958"/>
    </source>
</evidence>
<evidence type="ECO:0000256" key="3">
    <source>
        <dbReference type="ARBA" id="ARBA00006001"/>
    </source>
</evidence>
<evidence type="ECO:0000256" key="14">
    <source>
        <dbReference type="ARBA" id="ARBA00025153"/>
    </source>
</evidence>
<evidence type="ECO:0000256" key="13">
    <source>
        <dbReference type="ARBA" id="ARBA00023268"/>
    </source>
</evidence>
<evidence type="ECO:0000259" key="20">
    <source>
        <dbReference type="PROSITE" id="PS51383"/>
    </source>
</evidence>
<dbReference type="SUPFAM" id="SSF53613">
    <property type="entry name" value="Ribokinase-like"/>
    <property type="match status" value="1"/>
</dbReference>
<dbReference type="HAMAP" id="MF_01965">
    <property type="entry name" value="NADHX_dehydratase"/>
    <property type="match status" value="1"/>
</dbReference>
<evidence type="ECO:0000256" key="7">
    <source>
        <dbReference type="ARBA" id="ARBA00022840"/>
    </source>
</evidence>
<comment type="similarity">
    <text evidence="17">Belongs to the NnrD/CARKD family.</text>
</comment>
<comment type="subunit">
    <text evidence="17">Homotetramer.</text>
</comment>
<evidence type="ECO:0000256" key="12">
    <source>
        <dbReference type="ARBA" id="ARBA00023239"/>
    </source>
</evidence>
<gene>
    <name evidence="18" type="primary">nnrE</name>
    <name evidence="17" type="synonym">nnrD</name>
    <name evidence="22" type="ORF">G4L39_09805</name>
</gene>
<dbReference type="GO" id="GO:0052856">
    <property type="term" value="F:NAD(P)HX epimerase activity"/>
    <property type="evidence" value="ECO:0007669"/>
    <property type="project" value="UniProtKB-UniRule"/>
</dbReference>
<dbReference type="EMBL" id="JAAKYA010000066">
    <property type="protein sequence ID" value="NGO39685.1"/>
    <property type="molecule type" value="Genomic_DNA"/>
</dbReference>
<keyword evidence="5 18" id="KW-0479">Metal-binding</keyword>
<feature type="binding site" evidence="17">
    <location>
        <begin position="383"/>
        <end position="387"/>
    </location>
    <ligand>
        <name>AMP</name>
        <dbReference type="ChEBI" id="CHEBI:456215"/>
    </ligand>
</feature>
<comment type="catalytic activity">
    <reaction evidence="15 17 19">
        <text>(6S)-NADHX + ADP = AMP + phosphate + NADH + H(+)</text>
        <dbReference type="Rhea" id="RHEA:32223"/>
        <dbReference type="ChEBI" id="CHEBI:15378"/>
        <dbReference type="ChEBI" id="CHEBI:43474"/>
        <dbReference type="ChEBI" id="CHEBI:57945"/>
        <dbReference type="ChEBI" id="CHEBI:64074"/>
        <dbReference type="ChEBI" id="CHEBI:456215"/>
        <dbReference type="ChEBI" id="CHEBI:456216"/>
        <dbReference type="EC" id="4.2.1.136"/>
    </reaction>
</comment>
<dbReference type="InterPro" id="IPR036652">
    <property type="entry name" value="YjeF_N_dom_sf"/>
</dbReference>
<dbReference type="InterPro" id="IPR004443">
    <property type="entry name" value="YjeF_N_dom"/>
</dbReference>
<dbReference type="InterPro" id="IPR017953">
    <property type="entry name" value="Carbohydrate_kinase_pred_CS"/>
</dbReference>
<evidence type="ECO:0000256" key="5">
    <source>
        <dbReference type="ARBA" id="ARBA00022723"/>
    </source>
</evidence>
<feature type="binding site" evidence="17">
    <location>
        <position position="345"/>
    </location>
    <ligand>
        <name>(6S)-NADPHX</name>
        <dbReference type="ChEBI" id="CHEBI:64076"/>
    </ligand>
</feature>
<dbReference type="Gene3D" id="3.40.50.10260">
    <property type="entry name" value="YjeF N-terminal domain"/>
    <property type="match status" value="2"/>
</dbReference>
<accession>A0A6M1RSS6</accession>
<comment type="cofactor">
    <cofactor evidence="17">
        <name>Mg(2+)</name>
        <dbReference type="ChEBI" id="CHEBI:18420"/>
    </cofactor>
</comment>
<reference evidence="22 23" key="1">
    <citation type="submission" date="2020-02" db="EMBL/GenBank/DDBJ databases">
        <title>Draft genome sequence of Limisphaera ngatamarikiensis NGM72.4T, a thermophilic Verrucomicrobia grouped in subdivision 3.</title>
        <authorList>
            <person name="Carere C.R."/>
            <person name="Steen J."/>
            <person name="Hugenholtz P."/>
            <person name="Stott M.B."/>
        </authorList>
    </citation>
    <scope>NUCLEOTIDE SEQUENCE [LARGE SCALE GENOMIC DNA]</scope>
    <source>
        <strain evidence="22 23">NGM72.4</strain>
    </source>
</reference>
<dbReference type="Proteomes" id="UP000477311">
    <property type="component" value="Unassembled WGS sequence"/>
</dbReference>
<evidence type="ECO:0000256" key="2">
    <source>
        <dbReference type="ARBA" id="ARBA00000909"/>
    </source>
</evidence>
<dbReference type="GO" id="GO:0052855">
    <property type="term" value="F:ADP-dependent NAD(P)H-hydrate dehydratase activity"/>
    <property type="evidence" value="ECO:0007669"/>
    <property type="project" value="UniProtKB-UniRule"/>
</dbReference>
<dbReference type="Pfam" id="PF03853">
    <property type="entry name" value="YjeF_N"/>
    <property type="match status" value="1"/>
</dbReference>
<feature type="binding site" evidence="18">
    <location>
        <position position="139"/>
    </location>
    <ligand>
        <name>K(+)</name>
        <dbReference type="ChEBI" id="CHEBI:29103"/>
    </ligand>
</feature>
<evidence type="ECO:0000256" key="17">
    <source>
        <dbReference type="HAMAP-Rule" id="MF_01965"/>
    </source>
</evidence>
<evidence type="ECO:0000256" key="4">
    <source>
        <dbReference type="ARBA" id="ARBA00009524"/>
    </source>
</evidence>
<dbReference type="GO" id="GO:0110051">
    <property type="term" value="P:metabolite repair"/>
    <property type="evidence" value="ECO:0007669"/>
    <property type="project" value="TreeGrafter"/>
</dbReference>
<feature type="binding site" evidence="18">
    <location>
        <begin position="107"/>
        <end position="113"/>
    </location>
    <ligand>
        <name>(6S)-NADPHX</name>
        <dbReference type="ChEBI" id="CHEBI:64076"/>
    </ligand>
</feature>
<keyword evidence="13" id="KW-0511">Multifunctional enzyme</keyword>
<dbReference type="PIRSF" id="PIRSF017184">
    <property type="entry name" value="Nnr"/>
    <property type="match status" value="1"/>
</dbReference>
<dbReference type="GO" id="GO:0046496">
    <property type="term" value="P:nicotinamide nucleotide metabolic process"/>
    <property type="evidence" value="ECO:0007669"/>
    <property type="project" value="UniProtKB-UniRule"/>
</dbReference>
<evidence type="ECO:0000313" key="22">
    <source>
        <dbReference type="EMBL" id="NGO39685.1"/>
    </source>
</evidence>
<evidence type="ECO:0000256" key="10">
    <source>
        <dbReference type="ARBA" id="ARBA00023027"/>
    </source>
</evidence>
<evidence type="ECO:0000313" key="23">
    <source>
        <dbReference type="Proteomes" id="UP000477311"/>
    </source>
</evidence>
<dbReference type="SUPFAM" id="SSF64153">
    <property type="entry name" value="YjeF N-terminal domain-like"/>
    <property type="match status" value="1"/>
</dbReference>
<evidence type="ECO:0000256" key="16">
    <source>
        <dbReference type="ARBA" id="ARBA00049209"/>
    </source>
</evidence>
<dbReference type="PROSITE" id="PS51385">
    <property type="entry name" value="YJEF_N"/>
    <property type="match status" value="1"/>
</dbReference>
<dbReference type="NCBIfam" id="TIGR00196">
    <property type="entry name" value="yjeF_cterm"/>
    <property type="match status" value="1"/>
</dbReference>
<feature type="binding site" evidence="17">
    <location>
        <position position="236"/>
    </location>
    <ligand>
        <name>(6S)-NADPHX</name>
        <dbReference type="ChEBI" id="CHEBI:64076"/>
    </ligand>
</feature>
<feature type="binding site" evidence="18">
    <location>
        <begin position="58"/>
        <end position="62"/>
    </location>
    <ligand>
        <name>(6S)-NADPHX</name>
        <dbReference type="ChEBI" id="CHEBI:64076"/>
    </ligand>
</feature>
<dbReference type="PANTHER" id="PTHR12592">
    <property type="entry name" value="ATP-DEPENDENT (S)-NAD(P)H-HYDRATE DEHYDRATASE FAMILY MEMBER"/>
    <property type="match status" value="1"/>
</dbReference>
<evidence type="ECO:0000256" key="6">
    <source>
        <dbReference type="ARBA" id="ARBA00022741"/>
    </source>
</evidence>
<comment type="similarity">
    <text evidence="18">Belongs to the NnrE/AIBP family.</text>
</comment>
<dbReference type="HAMAP" id="MF_01966">
    <property type="entry name" value="NADHX_epimerase"/>
    <property type="match status" value="1"/>
</dbReference>
<dbReference type="InterPro" id="IPR029056">
    <property type="entry name" value="Ribokinase-like"/>
</dbReference>
<keyword evidence="8 17" id="KW-0521">NADP</keyword>
<evidence type="ECO:0000256" key="18">
    <source>
        <dbReference type="HAMAP-Rule" id="MF_01966"/>
    </source>
</evidence>
<comment type="caution">
    <text evidence="18">Lacks conserved residue(s) required for the propagation of feature annotation.</text>
</comment>
<feature type="binding site" evidence="17">
    <location>
        <position position="294"/>
    </location>
    <ligand>
        <name>(6S)-NADPHX</name>
        <dbReference type="ChEBI" id="CHEBI:64076"/>
    </ligand>
</feature>
<dbReference type="PROSITE" id="PS01050">
    <property type="entry name" value="YJEF_C_2"/>
    <property type="match status" value="1"/>
</dbReference>
<evidence type="ECO:0000259" key="21">
    <source>
        <dbReference type="PROSITE" id="PS51385"/>
    </source>
</evidence>
<keyword evidence="23" id="KW-1185">Reference proteome</keyword>
<comment type="cofactor">
    <cofactor evidence="18 19">
        <name>K(+)</name>
        <dbReference type="ChEBI" id="CHEBI:29103"/>
    </cofactor>
    <text evidence="18 19">Binds 1 potassium ion per subunit.</text>
</comment>
<feature type="binding site" evidence="18">
    <location>
        <position position="136"/>
    </location>
    <ligand>
        <name>(6S)-NADPHX</name>
        <dbReference type="ChEBI" id="CHEBI:64076"/>
    </ligand>
</feature>
<keyword evidence="11 18" id="KW-0413">Isomerase</keyword>
<evidence type="ECO:0000256" key="11">
    <source>
        <dbReference type="ARBA" id="ARBA00023235"/>
    </source>
</evidence>
<dbReference type="RefSeq" id="WP_165107850.1">
    <property type="nucleotide sequence ID" value="NZ_JAAKYA010000066.1"/>
</dbReference>
<protein>
    <recommendedName>
        <fullName evidence="19">Bifunctional NAD(P)H-hydrate repair enzyme</fullName>
    </recommendedName>
    <alternativeName>
        <fullName evidence="19">Nicotinamide nucleotide repair protein</fullName>
    </alternativeName>
    <domain>
        <recommendedName>
            <fullName evidence="19">ADP-dependent (S)-NAD(P)H-hydrate dehydratase</fullName>
            <ecNumber evidence="19">4.2.1.136</ecNumber>
        </recommendedName>
        <alternativeName>
            <fullName evidence="19">ADP-dependent NAD(P)HX dehydratase</fullName>
        </alternativeName>
    </domain>
    <domain>
        <recommendedName>
            <fullName evidence="19">NAD(P)H-hydrate epimerase</fullName>
            <ecNumber evidence="19">5.1.99.6</ecNumber>
        </recommendedName>
    </domain>
</protein>
<name>A0A6M1RSS6_9BACT</name>
<feature type="domain" description="YjeF N-terminal" evidence="21">
    <location>
        <begin position="11"/>
        <end position="194"/>
    </location>
</feature>
<comment type="caution">
    <text evidence="22">The sequence shown here is derived from an EMBL/GenBank/DDBJ whole genome shotgun (WGS) entry which is preliminary data.</text>
</comment>
<feature type="binding site" evidence="17">
    <location>
        <position position="413"/>
    </location>
    <ligand>
        <name>(6S)-NADPHX</name>
        <dbReference type="ChEBI" id="CHEBI:64076"/>
    </ligand>
</feature>
<keyword evidence="6 17" id="KW-0547">Nucleotide-binding</keyword>
<dbReference type="InterPro" id="IPR000631">
    <property type="entry name" value="CARKD"/>
</dbReference>
<dbReference type="GO" id="GO:0046872">
    <property type="term" value="F:metal ion binding"/>
    <property type="evidence" value="ECO:0007669"/>
    <property type="project" value="UniProtKB-UniRule"/>
</dbReference>
<dbReference type="AlphaFoldDB" id="A0A6M1RSS6"/>
<comment type="function">
    <text evidence="17">Catalyzes the dehydration of the S-form of NAD(P)HX at the expense of ADP, which is converted to AMP. Together with NAD(P)HX epimerase, which catalyzes the epimerization of the S- and R-forms, the enzyme allows the repair of both epimers of NAD(P)HX, a damaged form of NAD(P)H that is a result of enzymatic or heat-dependent hydration.</text>
</comment>
<evidence type="ECO:0000256" key="8">
    <source>
        <dbReference type="ARBA" id="ARBA00022857"/>
    </source>
</evidence>
<evidence type="ECO:0000256" key="15">
    <source>
        <dbReference type="ARBA" id="ARBA00048238"/>
    </source>
</evidence>
<comment type="similarity">
    <text evidence="4 19">In the C-terminal section; belongs to the NnrD/CARKD family.</text>
</comment>
<organism evidence="22 23">
    <name type="scientific">Limisphaera ngatamarikiensis</name>
    <dbReference type="NCBI Taxonomy" id="1324935"/>
    <lineage>
        <taxon>Bacteria</taxon>
        <taxon>Pseudomonadati</taxon>
        <taxon>Verrucomicrobiota</taxon>
        <taxon>Verrucomicrobiia</taxon>
        <taxon>Limisphaerales</taxon>
        <taxon>Limisphaeraceae</taxon>
        <taxon>Limisphaera</taxon>
    </lineage>
</organism>
<proteinExistence type="inferred from homology"/>
<comment type="catalytic activity">
    <reaction evidence="1 18 19">
        <text>(6R)-NADHX = (6S)-NADHX</text>
        <dbReference type="Rhea" id="RHEA:32215"/>
        <dbReference type="ChEBI" id="CHEBI:64074"/>
        <dbReference type="ChEBI" id="CHEBI:64075"/>
        <dbReference type="EC" id="5.1.99.6"/>
    </reaction>
</comment>
<evidence type="ECO:0000256" key="1">
    <source>
        <dbReference type="ARBA" id="ARBA00000013"/>
    </source>
</evidence>
<comment type="function">
    <text evidence="14 19">Bifunctional enzyme that catalyzes the epimerization of the S- and R-forms of NAD(P)HX and the dehydration of the S-form of NAD(P)HX at the expense of ADP, which is converted to AMP. This allows the repair of both epimers of NAD(P)HX, a damaged form of NAD(P)H that is a result of enzymatic or heat-dependent hydration.</text>
</comment>
<comment type="function">
    <text evidence="18">Catalyzes the epimerization of the S- and R-forms of NAD(P)HX, a damaged form of NAD(P)H that is a result of enzymatic or heat-dependent hydration. This is a prerequisite for the S-specific NAD(P)H-hydrate dehydratase to allow the repair of both epimers of NAD(P)HX.</text>
</comment>
<dbReference type="Gene3D" id="3.40.1190.20">
    <property type="match status" value="1"/>
</dbReference>
<dbReference type="PROSITE" id="PS51383">
    <property type="entry name" value="YJEF_C_3"/>
    <property type="match status" value="1"/>
</dbReference>
<keyword evidence="10 17" id="KW-0520">NAD</keyword>
<feature type="binding site" evidence="18">
    <location>
        <position position="59"/>
    </location>
    <ligand>
        <name>K(+)</name>
        <dbReference type="ChEBI" id="CHEBI:29103"/>
    </ligand>
</feature>
<dbReference type="GO" id="GO:0005524">
    <property type="term" value="F:ATP binding"/>
    <property type="evidence" value="ECO:0007669"/>
    <property type="project" value="UniProtKB-UniRule"/>
</dbReference>
<comment type="catalytic activity">
    <reaction evidence="16 17 19">
        <text>(6S)-NADPHX + ADP = AMP + phosphate + NADPH + H(+)</text>
        <dbReference type="Rhea" id="RHEA:32235"/>
        <dbReference type="ChEBI" id="CHEBI:15378"/>
        <dbReference type="ChEBI" id="CHEBI:43474"/>
        <dbReference type="ChEBI" id="CHEBI:57783"/>
        <dbReference type="ChEBI" id="CHEBI:64076"/>
        <dbReference type="ChEBI" id="CHEBI:456215"/>
        <dbReference type="ChEBI" id="CHEBI:456216"/>
        <dbReference type="EC" id="4.2.1.136"/>
    </reaction>
</comment>
<feature type="binding site" evidence="17">
    <location>
        <position position="412"/>
    </location>
    <ligand>
        <name>AMP</name>
        <dbReference type="ChEBI" id="CHEBI:456215"/>
    </ligand>
</feature>
<dbReference type="CDD" id="cd01171">
    <property type="entry name" value="YXKO-related"/>
    <property type="match status" value="1"/>
</dbReference>
<feature type="domain" description="YjeF C-terminal" evidence="20">
    <location>
        <begin position="201"/>
        <end position="487"/>
    </location>
</feature>